<dbReference type="GO" id="GO:0070847">
    <property type="term" value="C:core mediator complex"/>
    <property type="evidence" value="ECO:0007669"/>
    <property type="project" value="TreeGrafter"/>
</dbReference>
<dbReference type="GO" id="GO:0003712">
    <property type="term" value="F:transcription coregulator activity"/>
    <property type="evidence" value="ECO:0007669"/>
    <property type="project" value="InterPro"/>
</dbReference>
<comment type="subcellular location">
    <subcellularLocation>
        <location evidence="1 8">Nucleus</location>
    </subcellularLocation>
</comment>
<dbReference type="OrthoDB" id="5348092at2759"/>
<dbReference type="PANTHER" id="PTHR13321:SF2">
    <property type="entry name" value="MEDIATOR OF RNA POLYMERASE II TRANSCRIPTION SUBUNIT 18"/>
    <property type="match status" value="1"/>
</dbReference>
<keyword evidence="8" id="KW-0010">Activator</keyword>
<reference evidence="10" key="1">
    <citation type="journal article" date="2020" name="Fungal Divers.">
        <title>Resolving the Mortierellaceae phylogeny through synthesis of multi-gene phylogenetics and phylogenomics.</title>
        <authorList>
            <person name="Vandepol N."/>
            <person name="Liber J."/>
            <person name="Desiro A."/>
            <person name="Na H."/>
            <person name="Kennedy M."/>
            <person name="Barry K."/>
            <person name="Grigoriev I.V."/>
            <person name="Miller A.N."/>
            <person name="O'Donnell K."/>
            <person name="Stajich J.E."/>
            <person name="Bonito G."/>
        </authorList>
    </citation>
    <scope>NUCLEOTIDE SEQUENCE</scope>
    <source>
        <strain evidence="10">NVP60</strain>
    </source>
</reference>
<keyword evidence="11" id="KW-1185">Reference proteome</keyword>
<evidence type="ECO:0000256" key="3">
    <source>
        <dbReference type="ARBA" id="ARBA00019612"/>
    </source>
</evidence>
<feature type="compositionally biased region" description="Polar residues" evidence="9">
    <location>
        <begin position="104"/>
        <end position="131"/>
    </location>
</feature>
<evidence type="ECO:0000256" key="9">
    <source>
        <dbReference type="SAM" id="MobiDB-lite"/>
    </source>
</evidence>
<keyword evidence="4 8" id="KW-0805">Transcription regulation</keyword>
<evidence type="ECO:0000256" key="8">
    <source>
        <dbReference type="RuleBase" id="RU364150"/>
    </source>
</evidence>
<proteinExistence type="inferred from homology"/>
<dbReference type="InterPro" id="IPR019095">
    <property type="entry name" value="Mediator_Med18"/>
</dbReference>
<evidence type="ECO:0000313" key="10">
    <source>
        <dbReference type="EMBL" id="KAG0300126.1"/>
    </source>
</evidence>
<evidence type="ECO:0000256" key="5">
    <source>
        <dbReference type="ARBA" id="ARBA00023163"/>
    </source>
</evidence>
<comment type="subunit">
    <text evidence="8">Component of the Mediator complex.</text>
</comment>
<evidence type="ECO:0000256" key="7">
    <source>
        <dbReference type="ARBA" id="ARBA00032012"/>
    </source>
</evidence>
<evidence type="ECO:0000256" key="4">
    <source>
        <dbReference type="ARBA" id="ARBA00023015"/>
    </source>
</evidence>
<dbReference type="GO" id="GO:0006357">
    <property type="term" value="P:regulation of transcription by RNA polymerase II"/>
    <property type="evidence" value="ECO:0007669"/>
    <property type="project" value="InterPro"/>
</dbReference>
<dbReference type="PANTHER" id="PTHR13321">
    <property type="entry name" value="MEDIATOR OF RNA POLYMERASE II TRANSCRIPTION, SUBUNIT 18"/>
    <property type="match status" value="1"/>
</dbReference>
<comment type="similarity">
    <text evidence="2 8">Belongs to the Mediator complex subunit 18 family.</text>
</comment>
<sequence length="302" mass="32937">MAVPGGAQGGASFECSLTGTVLTDQFRPLYDRLLGLCEHGAHSKMFEHELKFTPAVQRPMYSARNDEVHLRLRVKLTVLDSGNSSKQTNSSIGHEGSGKKRLRTTTASGDTNTITAPTLQTTDVEMTSSTQDSKDAPASATAPVQATAAGGETNILTGLPHHDSKTVVSRQYQLCQYGHQEPGRNLIVRSAILVKIHGDAFGFMTLLGYGFEEEYVRRGYNFMYNNICRISVFRTYRLSKQHDPFSAIVPQEEAAGGVAAEAASPWEVEITSSFVSQENVNSMSDEINLVRNLLAGSVNFQQ</sequence>
<dbReference type="GO" id="GO:0006369">
    <property type="term" value="P:termination of RNA polymerase II transcription"/>
    <property type="evidence" value="ECO:0007669"/>
    <property type="project" value="TreeGrafter"/>
</dbReference>
<dbReference type="GO" id="GO:0016592">
    <property type="term" value="C:mediator complex"/>
    <property type="evidence" value="ECO:0007669"/>
    <property type="project" value="InterPro"/>
</dbReference>
<evidence type="ECO:0000256" key="6">
    <source>
        <dbReference type="ARBA" id="ARBA00023242"/>
    </source>
</evidence>
<feature type="compositionally biased region" description="Polar residues" evidence="9">
    <location>
        <begin position="82"/>
        <end position="92"/>
    </location>
</feature>
<comment type="function">
    <text evidence="8">Component of the Mediator complex, a coactivator involved in the regulated transcription of nearly all RNA polymerase II-dependent genes. Mediator functions as a bridge to convey information from gene-specific regulatory proteins to the basal RNA polymerase II transcription machinery. Mediator is recruited to promoters by direct interactions with regulatory proteins and serves as a scaffold for the assembly of a functional preinitiation complex with RNA polymerase II and the general transcription factors.</text>
</comment>
<dbReference type="Pfam" id="PF09637">
    <property type="entry name" value="Med18"/>
    <property type="match status" value="1"/>
</dbReference>
<gene>
    <name evidence="8" type="primary">MED18</name>
    <name evidence="10" type="ORF">BGZ97_003379</name>
</gene>
<accession>A0A9P6UHR4</accession>
<organism evidence="10 11">
    <name type="scientific">Linnemannia gamsii</name>
    <dbReference type="NCBI Taxonomy" id="64522"/>
    <lineage>
        <taxon>Eukaryota</taxon>
        <taxon>Fungi</taxon>
        <taxon>Fungi incertae sedis</taxon>
        <taxon>Mucoromycota</taxon>
        <taxon>Mortierellomycotina</taxon>
        <taxon>Mortierellomycetes</taxon>
        <taxon>Mortierellales</taxon>
        <taxon>Mortierellaceae</taxon>
        <taxon>Linnemannia</taxon>
    </lineage>
</organism>
<evidence type="ECO:0000256" key="2">
    <source>
        <dbReference type="ARBA" id="ARBA00009814"/>
    </source>
</evidence>
<keyword evidence="6 8" id="KW-0539">Nucleus</keyword>
<evidence type="ECO:0000313" key="11">
    <source>
        <dbReference type="Proteomes" id="UP000823405"/>
    </source>
</evidence>
<dbReference type="Proteomes" id="UP000823405">
    <property type="component" value="Unassembled WGS sequence"/>
</dbReference>
<dbReference type="Gene3D" id="2.40.320.10">
    <property type="entry name" value="Hypothetical Protein Pfu-838710-001"/>
    <property type="match status" value="1"/>
</dbReference>
<keyword evidence="5 8" id="KW-0804">Transcription</keyword>
<comment type="caution">
    <text evidence="10">The sequence shown here is derived from an EMBL/GenBank/DDBJ whole genome shotgun (WGS) entry which is preliminary data.</text>
</comment>
<name>A0A9P6UHR4_9FUNG</name>
<evidence type="ECO:0000256" key="1">
    <source>
        <dbReference type="ARBA" id="ARBA00004123"/>
    </source>
</evidence>
<protein>
    <recommendedName>
        <fullName evidence="3 8">Mediator of RNA polymerase II transcription subunit 18</fullName>
    </recommendedName>
    <alternativeName>
        <fullName evidence="7 8">Mediator complex subunit 18</fullName>
    </alternativeName>
</protein>
<dbReference type="EMBL" id="JAAAIN010001796">
    <property type="protein sequence ID" value="KAG0300126.1"/>
    <property type="molecule type" value="Genomic_DNA"/>
</dbReference>
<feature type="region of interest" description="Disordered" evidence="9">
    <location>
        <begin position="82"/>
        <end position="144"/>
    </location>
</feature>
<dbReference type="AlphaFoldDB" id="A0A9P6UHR4"/>